<protein>
    <submittedName>
        <fullName evidence="1">Uncharacterized protein</fullName>
    </submittedName>
</protein>
<dbReference type="AlphaFoldDB" id="A0AB39S8D4"/>
<gene>
    <name evidence="1" type="ORF">AB5J50_29280</name>
</gene>
<dbReference type="RefSeq" id="WP_369261200.1">
    <property type="nucleotide sequence ID" value="NZ_CP163440.1"/>
</dbReference>
<accession>A0AB39S8D4</accession>
<dbReference type="EMBL" id="CP163440">
    <property type="protein sequence ID" value="XDQ64587.1"/>
    <property type="molecule type" value="Genomic_DNA"/>
</dbReference>
<evidence type="ECO:0000313" key="1">
    <source>
        <dbReference type="EMBL" id="XDQ64587.1"/>
    </source>
</evidence>
<sequence length="221" mass="23723">MDSTDTLQVLGVQGVTLPPMAFRLPEGMHAVEVSLDANERAQAISRLVRDIYPRGEEPLWDAMGSLYSAMTEEMLASGISFFGIGLYDIGDGGVAHCSLTIAVFESDQTDQDVAAQGIQAVLRRDPLCEVGWLDLPCGPAVSAITFRNLLIDGQYTKSGRDEELNMGQIQIHIPFSTGPYTAVITLDTASVEQWEEFSHAIAGIVGSVEFGVATDGGNRPS</sequence>
<proteinExistence type="predicted"/>
<name>A0AB39S8D4_9ACTN</name>
<organism evidence="1">
    <name type="scientific">Streptomyces sp. R35</name>
    <dbReference type="NCBI Taxonomy" id="3238630"/>
    <lineage>
        <taxon>Bacteria</taxon>
        <taxon>Bacillati</taxon>
        <taxon>Actinomycetota</taxon>
        <taxon>Actinomycetes</taxon>
        <taxon>Kitasatosporales</taxon>
        <taxon>Streptomycetaceae</taxon>
        <taxon>Streptomyces</taxon>
    </lineage>
</organism>
<reference evidence="1" key="1">
    <citation type="submission" date="2024-07" db="EMBL/GenBank/DDBJ databases">
        <authorList>
            <person name="Yu S.T."/>
        </authorList>
    </citation>
    <scope>NUCLEOTIDE SEQUENCE</scope>
    <source>
        <strain evidence="1">R35</strain>
    </source>
</reference>